<accession>A0AAN9T2S5</accession>
<evidence type="ECO:0000313" key="2">
    <source>
        <dbReference type="EMBL" id="KAK7405642.1"/>
    </source>
</evidence>
<protein>
    <recommendedName>
        <fullName evidence="1">CFA20 domain-containing protein</fullName>
    </recommendedName>
</protein>
<gene>
    <name evidence="2" type="ORF">VNO78_07202</name>
</gene>
<dbReference type="InterPro" id="IPR007714">
    <property type="entry name" value="CFA20_dom"/>
</dbReference>
<dbReference type="EMBL" id="JAYMYS010000002">
    <property type="protein sequence ID" value="KAK7405642.1"/>
    <property type="molecule type" value="Genomic_DNA"/>
</dbReference>
<keyword evidence="3" id="KW-1185">Reference proteome</keyword>
<dbReference type="Proteomes" id="UP001386955">
    <property type="component" value="Unassembled WGS sequence"/>
</dbReference>
<name>A0AAN9T2S5_PSOTE</name>
<organism evidence="2 3">
    <name type="scientific">Psophocarpus tetragonolobus</name>
    <name type="common">Winged bean</name>
    <name type="synonym">Dolichos tetragonolobus</name>
    <dbReference type="NCBI Taxonomy" id="3891"/>
    <lineage>
        <taxon>Eukaryota</taxon>
        <taxon>Viridiplantae</taxon>
        <taxon>Streptophyta</taxon>
        <taxon>Embryophyta</taxon>
        <taxon>Tracheophyta</taxon>
        <taxon>Spermatophyta</taxon>
        <taxon>Magnoliopsida</taxon>
        <taxon>eudicotyledons</taxon>
        <taxon>Gunneridae</taxon>
        <taxon>Pentapetalae</taxon>
        <taxon>rosids</taxon>
        <taxon>fabids</taxon>
        <taxon>Fabales</taxon>
        <taxon>Fabaceae</taxon>
        <taxon>Papilionoideae</taxon>
        <taxon>50 kb inversion clade</taxon>
        <taxon>NPAAA clade</taxon>
        <taxon>indigoferoid/millettioid clade</taxon>
        <taxon>Phaseoleae</taxon>
        <taxon>Psophocarpus</taxon>
    </lineage>
</organism>
<dbReference type="Pfam" id="PF05018">
    <property type="entry name" value="CFA20_dom"/>
    <property type="match status" value="1"/>
</dbReference>
<proteinExistence type="predicted"/>
<feature type="domain" description="CFA20" evidence="1">
    <location>
        <begin position="5"/>
        <end position="36"/>
    </location>
</feature>
<dbReference type="PANTHER" id="PTHR12458">
    <property type="entry name" value="ORF PROTEIN"/>
    <property type="match status" value="1"/>
</dbReference>
<dbReference type="AlphaFoldDB" id="A0AAN9T2S5"/>
<sequence length="137" mass="14875">MVQKMFKNTFQSGFLSILYSLGSKPLQIWDKEEVSRGGQLAESRVFSISGIGLFVSSSVCTQIEDAELNSFLHSSALVSCAYERVTFGISIIPIVKDESILILHYSVKLSPHPCSAGCILGSQSSDRKAGNGRLSKL</sequence>
<dbReference type="InterPro" id="IPR040441">
    <property type="entry name" value="CFA20/CFAP20DC"/>
</dbReference>
<reference evidence="2 3" key="1">
    <citation type="submission" date="2024-01" db="EMBL/GenBank/DDBJ databases">
        <title>The genomes of 5 underutilized Papilionoideae crops provide insights into root nodulation and disease resistanc.</title>
        <authorList>
            <person name="Jiang F."/>
        </authorList>
    </citation>
    <scope>NUCLEOTIDE SEQUENCE [LARGE SCALE GENOMIC DNA]</scope>
    <source>
        <strain evidence="2">DUOXIRENSHENG_FW03</strain>
        <tissue evidence="2">Leaves</tissue>
    </source>
</reference>
<evidence type="ECO:0000259" key="1">
    <source>
        <dbReference type="Pfam" id="PF05018"/>
    </source>
</evidence>
<evidence type="ECO:0000313" key="3">
    <source>
        <dbReference type="Proteomes" id="UP001386955"/>
    </source>
</evidence>
<comment type="caution">
    <text evidence="2">The sequence shown here is derived from an EMBL/GenBank/DDBJ whole genome shotgun (WGS) entry which is preliminary data.</text>
</comment>